<dbReference type="InterPro" id="IPR011110">
    <property type="entry name" value="Reg_prop"/>
</dbReference>
<dbReference type="SUPFAM" id="SSF63829">
    <property type="entry name" value="Calcium-dependent phosphotriesterase"/>
    <property type="match status" value="1"/>
</dbReference>
<name>A0A2T5JDY4_9SPHI</name>
<feature type="signal peptide" evidence="1">
    <location>
        <begin position="1"/>
        <end position="22"/>
    </location>
</feature>
<dbReference type="InterPro" id="IPR015943">
    <property type="entry name" value="WD40/YVTN_repeat-like_dom_sf"/>
</dbReference>
<feature type="chain" id="PRO_5015567991" evidence="1">
    <location>
        <begin position="23"/>
        <end position="492"/>
    </location>
</feature>
<dbReference type="OrthoDB" id="799853at2"/>
<proteinExistence type="predicted"/>
<keyword evidence="1" id="KW-0732">Signal</keyword>
<dbReference type="Gene3D" id="2.130.10.10">
    <property type="entry name" value="YVTN repeat-like/Quinoprotein amine dehydrogenase"/>
    <property type="match status" value="2"/>
</dbReference>
<sequence>MRSLKSWFFGSLCLLFPLCSSAQYMYKEKVADTRVTSFCYNCGTPKAQYDPEMFERIAHAVERRYNLAASWGSISYQILVDTAGNGQVLSYNDASHSQLSRDIIGYLNVFRWKPAKVNDKSVFSSVDVTFTIGSGMITGKVSDASLDDFADNVIANHPLIINKRYFYQNQSLGRYQLTVWNKNNSLLPDNVSQCNAVDRTGVLWYATGHGIITFAGGTFRNVPQVGTPGITSLAIDNTDVKWMYSGNAVYRNAGSTWQKYDLPKMGFTSVNNITATKTGEVIFSTEKGLLIIKNGQFTLVNKQRFGKLPTNQIEYAYYDKRGRLWVGTNLGSVLIDKSRKVTVFNGMASPLNGTCITAATEDPAGNLYFALRSIRPYSKDADGNTLSESDAEGIAVYTANGKWLHYNDKNSGLPSNQINSLLYDRFEKVLWVGTHRSGLARYNPHNYTWELYHNENSNVPDYDIYQLSQDGNGSIYASTYKGLLVVSRRIGG</sequence>
<protein>
    <submittedName>
        <fullName evidence="2">Two component regulator with propeller domain</fullName>
    </submittedName>
</protein>
<gene>
    <name evidence="2" type="ORF">C8P68_102799</name>
</gene>
<evidence type="ECO:0000313" key="3">
    <source>
        <dbReference type="Proteomes" id="UP000244168"/>
    </source>
</evidence>
<dbReference type="AlphaFoldDB" id="A0A2T5JDY4"/>
<dbReference type="Proteomes" id="UP000244168">
    <property type="component" value="Unassembled WGS sequence"/>
</dbReference>
<accession>A0A2T5JDY4</accession>
<reference evidence="2 3" key="1">
    <citation type="submission" date="2018-04" db="EMBL/GenBank/DDBJ databases">
        <title>Genomic Encyclopedia of Archaeal and Bacterial Type Strains, Phase II (KMG-II): from individual species to whole genera.</title>
        <authorList>
            <person name="Goeker M."/>
        </authorList>
    </citation>
    <scope>NUCLEOTIDE SEQUENCE [LARGE SCALE GENOMIC DNA]</scope>
    <source>
        <strain evidence="2 3">DSM 26809</strain>
    </source>
</reference>
<evidence type="ECO:0000256" key="1">
    <source>
        <dbReference type="SAM" id="SignalP"/>
    </source>
</evidence>
<dbReference type="Pfam" id="PF07494">
    <property type="entry name" value="Reg_prop"/>
    <property type="match status" value="1"/>
</dbReference>
<dbReference type="EMBL" id="QAOQ01000002">
    <property type="protein sequence ID" value="PTQ99968.1"/>
    <property type="molecule type" value="Genomic_DNA"/>
</dbReference>
<comment type="caution">
    <text evidence="2">The sequence shown here is derived from an EMBL/GenBank/DDBJ whole genome shotgun (WGS) entry which is preliminary data.</text>
</comment>
<organism evidence="2 3">
    <name type="scientific">Mucilaginibacter yixingensis</name>
    <dbReference type="NCBI Taxonomy" id="1295612"/>
    <lineage>
        <taxon>Bacteria</taxon>
        <taxon>Pseudomonadati</taxon>
        <taxon>Bacteroidota</taxon>
        <taxon>Sphingobacteriia</taxon>
        <taxon>Sphingobacteriales</taxon>
        <taxon>Sphingobacteriaceae</taxon>
        <taxon>Mucilaginibacter</taxon>
    </lineage>
</organism>
<evidence type="ECO:0000313" key="2">
    <source>
        <dbReference type="EMBL" id="PTQ99968.1"/>
    </source>
</evidence>
<keyword evidence="3" id="KW-1185">Reference proteome</keyword>